<evidence type="ECO:0000259" key="3">
    <source>
        <dbReference type="PROSITE" id="PS50977"/>
    </source>
</evidence>
<keyword evidence="1 2" id="KW-0238">DNA-binding</keyword>
<dbReference type="Pfam" id="PF00440">
    <property type="entry name" value="TetR_N"/>
    <property type="match status" value="1"/>
</dbReference>
<accession>A0ABS2GWV6</accession>
<sequence>MPSSTFFHLNEDKQLNIKKALLSEFSHHSLANAQVARIIKTAGIARGTFYKYFPNLLDAYQWLLGIIMGELQLHPQKLVKGNGTSQEYREAVHQLILRINNSEYIDFLKMYYVTNEGILDSEDTNRHMIAQLNSQQWAIMVLCHQAIKESLITPLRQAAIEKRLGKALDKIIGG</sequence>
<feature type="DNA-binding region" description="H-T-H motif" evidence="2">
    <location>
        <begin position="34"/>
        <end position="53"/>
    </location>
</feature>
<feature type="domain" description="HTH tetR-type" evidence="3">
    <location>
        <begin position="11"/>
        <end position="71"/>
    </location>
</feature>
<organism evidence="4 5">
    <name type="scientific">Limosilactobacillus coleohominis</name>
    <dbReference type="NCBI Taxonomy" id="181675"/>
    <lineage>
        <taxon>Bacteria</taxon>
        <taxon>Bacillati</taxon>
        <taxon>Bacillota</taxon>
        <taxon>Bacilli</taxon>
        <taxon>Lactobacillales</taxon>
        <taxon>Lactobacillaceae</taxon>
        <taxon>Limosilactobacillus</taxon>
    </lineage>
</organism>
<dbReference type="InterPro" id="IPR001647">
    <property type="entry name" value="HTH_TetR"/>
</dbReference>
<dbReference type="InterPro" id="IPR009057">
    <property type="entry name" value="Homeodomain-like_sf"/>
</dbReference>
<gene>
    <name evidence="4" type="ORF">H5975_04690</name>
</gene>
<evidence type="ECO:0000313" key="4">
    <source>
        <dbReference type="EMBL" id="MBM6940785.1"/>
    </source>
</evidence>
<keyword evidence="5" id="KW-1185">Reference proteome</keyword>
<dbReference type="SUPFAM" id="SSF46689">
    <property type="entry name" value="Homeodomain-like"/>
    <property type="match status" value="1"/>
</dbReference>
<name>A0ABS2GWV6_9LACO</name>
<dbReference type="RefSeq" id="WP_204785090.1">
    <property type="nucleotide sequence ID" value="NZ_CALVGD010000092.1"/>
</dbReference>
<dbReference type="Gene3D" id="1.10.357.10">
    <property type="entry name" value="Tetracycline Repressor, domain 2"/>
    <property type="match status" value="1"/>
</dbReference>
<comment type="caution">
    <text evidence="4">The sequence shown here is derived from an EMBL/GenBank/DDBJ whole genome shotgun (WGS) entry which is preliminary data.</text>
</comment>
<dbReference type="EMBL" id="JACJKU010000037">
    <property type="protein sequence ID" value="MBM6940785.1"/>
    <property type="molecule type" value="Genomic_DNA"/>
</dbReference>
<dbReference type="PROSITE" id="PS50977">
    <property type="entry name" value="HTH_TETR_2"/>
    <property type="match status" value="1"/>
</dbReference>
<proteinExistence type="predicted"/>
<protein>
    <submittedName>
        <fullName evidence="4">Helix-turn-helix transcriptional regulator</fullName>
    </submittedName>
</protein>
<evidence type="ECO:0000256" key="1">
    <source>
        <dbReference type="ARBA" id="ARBA00023125"/>
    </source>
</evidence>
<dbReference type="Proteomes" id="UP000785625">
    <property type="component" value="Unassembled WGS sequence"/>
</dbReference>
<evidence type="ECO:0000313" key="5">
    <source>
        <dbReference type="Proteomes" id="UP000785625"/>
    </source>
</evidence>
<reference evidence="4 5" key="1">
    <citation type="journal article" date="2021" name="Sci. Rep.">
        <title>The distribution of antibiotic resistance genes in chicken gut microbiota commensals.</title>
        <authorList>
            <person name="Juricova H."/>
            <person name="Matiasovicova J."/>
            <person name="Kubasova T."/>
            <person name="Cejkova D."/>
            <person name="Rychlik I."/>
        </authorList>
    </citation>
    <scope>NUCLEOTIDE SEQUENCE [LARGE SCALE GENOMIC DNA]</scope>
    <source>
        <strain evidence="4 5">An574</strain>
    </source>
</reference>
<evidence type="ECO:0000256" key="2">
    <source>
        <dbReference type="PROSITE-ProRule" id="PRU00335"/>
    </source>
</evidence>